<dbReference type="GO" id="GO:0006260">
    <property type="term" value="P:DNA replication"/>
    <property type="evidence" value="ECO:0007669"/>
    <property type="project" value="UniProtKB-KW"/>
</dbReference>
<proteinExistence type="predicted"/>
<geneLocation type="plasmid" evidence="2">
    <name>pRGFK1057</name>
</geneLocation>
<keyword evidence="1" id="KW-0235">DNA replication</keyword>
<evidence type="ECO:0008006" key="3">
    <source>
        <dbReference type="Google" id="ProtNLM"/>
    </source>
</evidence>
<dbReference type="Pfam" id="PF01446">
    <property type="entry name" value="Rep_1"/>
    <property type="match status" value="1"/>
</dbReference>
<organism evidence="2">
    <name type="scientific">uncultured prokaryote</name>
    <dbReference type="NCBI Taxonomy" id="198431"/>
    <lineage>
        <taxon>unclassified sequences</taxon>
        <taxon>environmental samples</taxon>
    </lineage>
</organism>
<evidence type="ECO:0000256" key="1">
    <source>
        <dbReference type="ARBA" id="ARBA00022705"/>
    </source>
</evidence>
<keyword evidence="2" id="KW-0614">Plasmid</keyword>
<name>A0A0H5Q4I9_9ZZZZ</name>
<dbReference type="InterPro" id="IPR000989">
    <property type="entry name" value="Rep"/>
</dbReference>
<dbReference type="AlphaFoldDB" id="A0A0H5Q4I9"/>
<reference evidence="2" key="1">
    <citation type="submission" date="2015-06" db="EMBL/GenBank/DDBJ databases">
        <authorList>
            <person name="Joergensen T."/>
        </authorList>
    </citation>
    <scope>NUCLEOTIDE SEQUENCE</scope>
    <source>
        <plasmid evidence="2">pRGFK1057</plasmid>
    </source>
</reference>
<sequence length="344" mass="39234">MDYITYEKGRQEVIVPVEELLDDGKFNWREKREKAVFLADLYEKAGYPDYGVRALNCATFLQFGLYSSGQRRLQAANFCQLRLCPMCIARRARRNALQLSRVLNMAQEEHDCRYLFLTLTIRNVEGPELSAALTELSAAWQRFLDQRQIRRTIKGWFRAIEITRKNKGYHPHIHAILAVDADYFSRSSRQSGKYLNQSELIDRWQKALRVDYKPSVRIQVARGKKAEDGTAIACAGGQAALEAAKYSVKDGDYIDPELPEKVAVDVLRTYTEALRRRRLTAFGGILKDAARALDADDLDGGDLVKVDDETIRSDILEMVETYNWRLGAGDYVLSSREPPAPVQE</sequence>
<evidence type="ECO:0000313" key="2">
    <source>
        <dbReference type="EMBL" id="CRY96324.1"/>
    </source>
</evidence>
<reference evidence="2" key="2">
    <citation type="submission" date="2015-07" db="EMBL/GenBank/DDBJ databases">
        <title>Plasmids, circular viruses and viroids from rat gut.</title>
        <authorList>
            <person name="Jorgensen T.J."/>
            <person name="Hansen M.A."/>
            <person name="Xu Z."/>
            <person name="Tabak M.A."/>
            <person name="Sorensen S.J."/>
            <person name="Hansen L.H."/>
        </authorList>
    </citation>
    <scope>NUCLEOTIDE SEQUENCE</scope>
    <source>
        <plasmid evidence="2">pRGFK1057</plasmid>
    </source>
</reference>
<protein>
    <recommendedName>
        <fullName evidence="3">Replication protein</fullName>
    </recommendedName>
</protein>
<dbReference type="EMBL" id="LN853638">
    <property type="protein sequence ID" value="CRY96324.1"/>
    <property type="molecule type" value="Genomic_DNA"/>
</dbReference>
<accession>A0A0H5Q4I9</accession>
<dbReference type="GO" id="GO:0003677">
    <property type="term" value="F:DNA binding"/>
    <property type="evidence" value="ECO:0007669"/>
    <property type="project" value="InterPro"/>
</dbReference>